<accession>A0A1I6GA66</accession>
<dbReference type="AlphaFoldDB" id="A0A1I6GA66"/>
<organism evidence="1 2">
    <name type="scientific">Marinobacter gudaonensis</name>
    <dbReference type="NCBI Taxonomy" id="375760"/>
    <lineage>
        <taxon>Bacteria</taxon>
        <taxon>Pseudomonadati</taxon>
        <taxon>Pseudomonadota</taxon>
        <taxon>Gammaproteobacteria</taxon>
        <taxon>Pseudomonadales</taxon>
        <taxon>Marinobacteraceae</taxon>
        <taxon>Marinobacter</taxon>
    </lineage>
</organism>
<dbReference type="EMBL" id="FOYV01000001">
    <property type="protein sequence ID" value="SFR39068.1"/>
    <property type="molecule type" value="Genomic_DNA"/>
</dbReference>
<dbReference type="Proteomes" id="UP000199290">
    <property type="component" value="Unassembled WGS sequence"/>
</dbReference>
<name>A0A1I6GA66_9GAMM</name>
<keyword evidence="2" id="KW-1185">Reference proteome</keyword>
<gene>
    <name evidence="1" type="ORF">SAMN04488073_0308</name>
</gene>
<sequence length="42" mass="4613">MATRNRRKPGPPLNMVLGLANASGMLARDRHQLIQEADSVVK</sequence>
<proteinExistence type="predicted"/>
<evidence type="ECO:0000313" key="1">
    <source>
        <dbReference type="EMBL" id="SFR39068.1"/>
    </source>
</evidence>
<evidence type="ECO:0000313" key="2">
    <source>
        <dbReference type="Proteomes" id="UP000199290"/>
    </source>
</evidence>
<protein>
    <submittedName>
        <fullName evidence="1">Uncharacterized protein</fullName>
    </submittedName>
</protein>
<dbReference type="STRING" id="375760.SAMN04488073_0308"/>
<reference evidence="2" key="1">
    <citation type="submission" date="2016-10" db="EMBL/GenBank/DDBJ databases">
        <authorList>
            <person name="Varghese N."/>
            <person name="Submissions S."/>
        </authorList>
    </citation>
    <scope>NUCLEOTIDE SEQUENCE [LARGE SCALE GENOMIC DNA]</scope>
    <source>
        <strain evidence="2">CGMCC 1.6294</strain>
    </source>
</reference>